<organism evidence="2">
    <name type="scientific">Culex pipiens</name>
    <name type="common">House mosquito</name>
    <dbReference type="NCBI Taxonomy" id="7175"/>
    <lineage>
        <taxon>Eukaryota</taxon>
        <taxon>Metazoa</taxon>
        <taxon>Ecdysozoa</taxon>
        <taxon>Arthropoda</taxon>
        <taxon>Hexapoda</taxon>
        <taxon>Insecta</taxon>
        <taxon>Pterygota</taxon>
        <taxon>Neoptera</taxon>
        <taxon>Endopterygota</taxon>
        <taxon>Diptera</taxon>
        <taxon>Nematocera</taxon>
        <taxon>Culicoidea</taxon>
        <taxon>Culicidae</taxon>
        <taxon>Culicinae</taxon>
        <taxon>Culicini</taxon>
        <taxon>Culex</taxon>
        <taxon>Culex</taxon>
    </lineage>
</organism>
<feature type="region of interest" description="Disordered" evidence="1">
    <location>
        <begin position="18"/>
        <end position="72"/>
    </location>
</feature>
<evidence type="ECO:0000256" key="1">
    <source>
        <dbReference type="SAM" id="MobiDB-lite"/>
    </source>
</evidence>
<dbReference type="EMBL" id="HBUE01220729">
    <property type="protein sequence ID" value="CAG6539481.1"/>
    <property type="molecule type" value="Transcribed_RNA"/>
</dbReference>
<sequence>MKEKETVTIVKECTNLSSLSSRKHRAVRSKRPTRTSPRRVRAGSNADRRHARSARYETHRDGRSDDVCPGAGGARRRLAANLLCLLAGRQPGQCRSFVAPVRISPNSRNTPYSTASWT</sequence>
<feature type="compositionally biased region" description="Basic residues" evidence="1">
    <location>
        <begin position="21"/>
        <end position="41"/>
    </location>
</feature>
<name>A0A8D8AJF0_CULPI</name>
<feature type="compositionally biased region" description="Basic and acidic residues" evidence="1">
    <location>
        <begin position="54"/>
        <end position="66"/>
    </location>
</feature>
<accession>A0A8D8AJF0</accession>
<dbReference type="EMBL" id="HBUE01327345">
    <property type="protein sequence ID" value="CAG6591513.1"/>
    <property type="molecule type" value="Transcribed_RNA"/>
</dbReference>
<dbReference type="AlphaFoldDB" id="A0A8D8AJF0"/>
<proteinExistence type="predicted"/>
<evidence type="ECO:0000313" key="2">
    <source>
        <dbReference type="EMBL" id="CAG6458356.1"/>
    </source>
</evidence>
<protein>
    <submittedName>
        <fullName evidence="2">(northern house mosquito) hypothetical protein</fullName>
    </submittedName>
</protein>
<reference evidence="2" key="1">
    <citation type="submission" date="2021-05" db="EMBL/GenBank/DDBJ databases">
        <authorList>
            <person name="Alioto T."/>
            <person name="Alioto T."/>
            <person name="Gomez Garrido J."/>
        </authorList>
    </citation>
    <scope>NUCLEOTIDE SEQUENCE</scope>
</reference>
<dbReference type="EMBL" id="HBUE01034754">
    <property type="protein sequence ID" value="CAG6458356.1"/>
    <property type="molecule type" value="Transcribed_RNA"/>
</dbReference>